<dbReference type="Pfam" id="PF01636">
    <property type="entry name" value="APH"/>
    <property type="match status" value="1"/>
</dbReference>
<dbReference type="Proteomes" id="UP000003900">
    <property type="component" value="Unassembled WGS sequence"/>
</dbReference>
<reference evidence="2 3" key="1">
    <citation type="journal article" date="2012" name="J. Bacteriol.">
        <title>Genome Sequence of the Pattern-Forming Social Bacterium Paenibacillus dendritiformis C454 Chiral Morphotype.</title>
        <authorList>
            <person name="Sirota-Madi A."/>
            <person name="Olender T."/>
            <person name="Helman Y."/>
            <person name="Brainis I."/>
            <person name="Finkelshtein A."/>
            <person name="Roth D."/>
            <person name="Hagai E."/>
            <person name="Leshkowitz D."/>
            <person name="Brodsky L."/>
            <person name="Galatenko V."/>
            <person name="Nikolaev V."/>
            <person name="Gutnick D.L."/>
            <person name="Lancet D."/>
            <person name="Ben-Jacob E."/>
        </authorList>
    </citation>
    <scope>NUCLEOTIDE SEQUENCE [LARGE SCALE GENOMIC DNA]</scope>
    <source>
        <strain evidence="2 3">C454</strain>
    </source>
</reference>
<dbReference type="AlphaFoldDB" id="H3SCZ7"/>
<organism evidence="2 3">
    <name type="scientific">Paenibacillus dendritiformis C454</name>
    <dbReference type="NCBI Taxonomy" id="1131935"/>
    <lineage>
        <taxon>Bacteria</taxon>
        <taxon>Bacillati</taxon>
        <taxon>Bacillota</taxon>
        <taxon>Bacilli</taxon>
        <taxon>Bacillales</taxon>
        <taxon>Paenibacillaceae</taxon>
        <taxon>Paenibacillus</taxon>
    </lineage>
</organism>
<dbReference type="GO" id="GO:0016740">
    <property type="term" value="F:transferase activity"/>
    <property type="evidence" value="ECO:0007669"/>
    <property type="project" value="UniProtKB-KW"/>
</dbReference>
<dbReference type="Gene3D" id="3.90.1200.10">
    <property type="match status" value="1"/>
</dbReference>
<protein>
    <submittedName>
        <fullName evidence="2">Aminoglycoside phosphotransferase</fullName>
    </submittedName>
</protein>
<dbReference type="InterPro" id="IPR011009">
    <property type="entry name" value="Kinase-like_dom_sf"/>
</dbReference>
<evidence type="ECO:0000313" key="2">
    <source>
        <dbReference type="EMBL" id="EHQ63071.1"/>
    </source>
</evidence>
<dbReference type="OrthoDB" id="60975at2"/>
<proteinExistence type="predicted"/>
<feature type="domain" description="Aminoglycoside phosphotransferase" evidence="1">
    <location>
        <begin position="22"/>
        <end position="236"/>
    </location>
</feature>
<sequence length="296" mass="34098">MIIDSRFGRLADHYAIGRWERIEPVAQGTTSDAKLVTTDTGRYILRRLRDAEQGRTEYEISRRLRPLDIAPEVLVTKDGLPYFKLEDACYNLQRFVEHEPDGERWNDVELGKTLSLFERSMTDIRRLTGQRDRFDLRRMWDEASASHARDAVIRLLKEPVERCLGHAGKITGYIHGDLGAWNLLLRKGRIYIIDFGEVRLGDRHFDAAAALVSTAGGHASVEEAVTRLEDFCRGYAANAEPLDLDRLREQIHLWIVRGSVAVVRYHGVNERTSRYCRQSMATMEHFDRVIDRCLGR</sequence>
<keyword evidence="3" id="KW-1185">Reference proteome</keyword>
<dbReference type="SUPFAM" id="SSF56112">
    <property type="entry name" value="Protein kinase-like (PK-like)"/>
    <property type="match status" value="1"/>
</dbReference>
<gene>
    <name evidence="2" type="ORF">PDENDC454_06960</name>
</gene>
<dbReference type="STRING" id="1131935.PDENDC454_06960"/>
<name>H3SCZ7_9BACL</name>
<dbReference type="RefSeq" id="WP_006675903.1">
    <property type="nucleotide sequence ID" value="NZ_AHKH01000012.1"/>
</dbReference>
<dbReference type="InterPro" id="IPR002575">
    <property type="entry name" value="Aminoglycoside_PTrfase"/>
</dbReference>
<evidence type="ECO:0000259" key="1">
    <source>
        <dbReference type="Pfam" id="PF01636"/>
    </source>
</evidence>
<dbReference type="EMBL" id="AHKH01000012">
    <property type="protein sequence ID" value="EHQ63071.1"/>
    <property type="molecule type" value="Genomic_DNA"/>
</dbReference>
<accession>H3SCZ7</accession>
<comment type="caution">
    <text evidence="2">The sequence shown here is derived from an EMBL/GenBank/DDBJ whole genome shotgun (WGS) entry which is preliminary data.</text>
</comment>
<keyword evidence="2" id="KW-0808">Transferase</keyword>
<evidence type="ECO:0000313" key="3">
    <source>
        <dbReference type="Proteomes" id="UP000003900"/>
    </source>
</evidence>
<dbReference type="PATRIC" id="fig|1131935.3.peg.1411"/>
<dbReference type="Gene3D" id="3.30.200.20">
    <property type="entry name" value="Phosphorylase Kinase, domain 1"/>
    <property type="match status" value="1"/>
</dbReference>